<evidence type="ECO:0000313" key="9">
    <source>
        <dbReference type="EMBL" id="KAI3924409.1"/>
    </source>
</evidence>
<organism evidence="9 10">
    <name type="scientific">Papaver atlanticum</name>
    <dbReference type="NCBI Taxonomy" id="357466"/>
    <lineage>
        <taxon>Eukaryota</taxon>
        <taxon>Viridiplantae</taxon>
        <taxon>Streptophyta</taxon>
        <taxon>Embryophyta</taxon>
        <taxon>Tracheophyta</taxon>
        <taxon>Spermatophyta</taxon>
        <taxon>Magnoliopsida</taxon>
        <taxon>Ranunculales</taxon>
        <taxon>Papaveraceae</taxon>
        <taxon>Papaveroideae</taxon>
        <taxon>Papaver</taxon>
    </lineage>
</organism>
<dbReference type="Proteomes" id="UP001202328">
    <property type="component" value="Unassembled WGS sequence"/>
</dbReference>
<feature type="domain" description="Ubiquitin carboxyl-terminal hydrolase C-terminal" evidence="8">
    <location>
        <begin position="103"/>
        <end position="298"/>
    </location>
</feature>
<evidence type="ECO:0000256" key="1">
    <source>
        <dbReference type="ARBA" id="ARBA00000707"/>
    </source>
</evidence>
<evidence type="ECO:0000256" key="6">
    <source>
        <dbReference type="ARBA" id="ARBA00022801"/>
    </source>
</evidence>
<comment type="catalytic activity">
    <reaction evidence="1">
        <text>Thiol-dependent hydrolysis of ester, thioester, amide, peptide and isopeptide bonds formed by the C-terminal Gly of ubiquitin (a 76-residue protein attached to proteins as an intracellular targeting signal).</text>
        <dbReference type="EC" id="3.4.19.12"/>
    </reaction>
</comment>
<evidence type="ECO:0000256" key="4">
    <source>
        <dbReference type="ARBA" id="ARBA00022670"/>
    </source>
</evidence>
<dbReference type="InterPro" id="IPR029346">
    <property type="entry name" value="USP_C"/>
</dbReference>
<dbReference type="EC" id="3.4.19.12" evidence="3"/>
<dbReference type="Gene3D" id="3.10.20.90">
    <property type="entry name" value="Phosphatidylinositol 3-kinase Catalytic Subunit, Chain A, domain 1"/>
    <property type="match status" value="1"/>
</dbReference>
<sequence length="331" mass="38737">MKSQQEHKVIYFRSLENFKVDVFCLKLSTLSRCCHIVERIAKYLGLKECPKMRLTSHNPYADKPNSRPARHCDMLSDMCKKSDILYYELLGSHSLPSHLSRALNITFNHATKNEVLIRCISTVHHRTVSDLLNEMKSEVQQFNPSAELRLLEIDHNRISKIYPLNEKIKNLKNQIWPLRVEKIPEEEKNLGLDDKIIHVCHFTREPFPGKRNQLDVRYFGEPFFLIIHKGETLAEIKLRIKKKLQVPDDEFSKWNFAHSGHAYFQDSDILFKHFRTTIKDYYALDSSSFKEYLGLEHSHNCLNTTFATNQLEEDEMLVQQSGHVAGPQLIE</sequence>
<keyword evidence="6" id="KW-0378">Hydrolase</keyword>
<keyword evidence="7" id="KW-0788">Thiol protease</keyword>
<feature type="non-terminal residue" evidence="9">
    <location>
        <position position="1"/>
    </location>
</feature>
<dbReference type="Pfam" id="PF14533">
    <property type="entry name" value="USP7_C2"/>
    <property type="match status" value="1"/>
</dbReference>
<keyword evidence="10" id="KW-1185">Reference proteome</keyword>
<dbReference type="GO" id="GO:0004843">
    <property type="term" value="F:cysteine-type deubiquitinase activity"/>
    <property type="evidence" value="ECO:0007669"/>
    <property type="project" value="UniProtKB-EC"/>
</dbReference>
<dbReference type="GO" id="GO:0006508">
    <property type="term" value="P:proteolysis"/>
    <property type="evidence" value="ECO:0007669"/>
    <property type="project" value="UniProtKB-KW"/>
</dbReference>
<dbReference type="InterPro" id="IPR001611">
    <property type="entry name" value="Leu-rich_rpt"/>
</dbReference>
<keyword evidence="4" id="KW-0645">Protease</keyword>
<name>A0AAD4SWE8_9MAGN</name>
<dbReference type="PROSITE" id="PS51450">
    <property type="entry name" value="LRR"/>
    <property type="match status" value="1"/>
</dbReference>
<evidence type="ECO:0000256" key="3">
    <source>
        <dbReference type="ARBA" id="ARBA00012759"/>
    </source>
</evidence>
<dbReference type="EMBL" id="JAJJMB010008334">
    <property type="protein sequence ID" value="KAI3924409.1"/>
    <property type="molecule type" value="Genomic_DNA"/>
</dbReference>
<accession>A0AAD4SWE8</accession>
<evidence type="ECO:0000256" key="7">
    <source>
        <dbReference type="ARBA" id="ARBA00022807"/>
    </source>
</evidence>
<comment type="similarity">
    <text evidence="2">Belongs to the peptidase C19 family.</text>
</comment>
<comment type="caution">
    <text evidence="9">The sequence shown here is derived from an EMBL/GenBank/DDBJ whole genome shotgun (WGS) entry which is preliminary data.</text>
</comment>
<reference evidence="9" key="1">
    <citation type="submission" date="2022-04" db="EMBL/GenBank/DDBJ databases">
        <title>A functionally conserved STORR gene fusion in Papaver species that diverged 16.8 million years ago.</title>
        <authorList>
            <person name="Catania T."/>
        </authorList>
    </citation>
    <scope>NUCLEOTIDE SEQUENCE</scope>
    <source>
        <strain evidence="9">S-188037</strain>
    </source>
</reference>
<dbReference type="AlphaFoldDB" id="A0AAD4SWE8"/>
<protein>
    <recommendedName>
        <fullName evidence="3">ubiquitinyl hydrolase 1</fullName>
        <ecNumber evidence="3">3.4.19.12</ecNumber>
    </recommendedName>
</protein>
<gene>
    <name evidence="9" type="ORF">MKW98_032610</name>
</gene>
<evidence type="ECO:0000313" key="10">
    <source>
        <dbReference type="Proteomes" id="UP001202328"/>
    </source>
</evidence>
<keyword evidence="5" id="KW-0833">Ubl conjugation pathway</keyword>
<evidence type="ECO:0000256" key="2">
    <source>
        <dbReference type="ARBA" id="ARBA00009085"/>
    </source>
</evidence>
<evidence type="ECO:0000256" key="5">
    <source>
        <dbReference type="ARBA" id="ARBA00022786"/>
    </source>
</evidence>
<proteinExistence type="inferred from homology"/>
<evidence type="ECO:0000259" key="8">
    <source>
        <dbReference type="Pfam" id="PF14533"/>
    </source>
</evidence>